<gene>
    <name evidence="6" type="ORF">BDY21DRAFT_371326</name>
</gene>
<evidence type="ECO:0000313" key="6">
    <source>
        <dbReference type="EMBL" id="KAF2457755.1"/>
    </source>
</evidence>
<feature type="region of interest" description="Disordered" evidence="5">
    <location>
        <begin position="401"/>
        <end position="430"/>
    </location>
</feature>
<dbReference type="Gene3D" id="3.50.50.60">
    <property type="entry name" value="FAD/NAD(P)-binding domain"/>
    <property type="match status" value="1"/>
</dbReference>
<reference evidence="6" key="1">
    <citation type="journal article" date="2020" name="Stud. Mycol.">
        <title>101 Dothideomycetes genomes: a test case for predicting lifestyles and emergence of pathogens.</title>
        <authorList>
            <person name="Haridas S."/>
            <person name="Albert R."/>
            <person name="Binder M."/>
            <person name="Bloem J."/>
            <person name="Labutti K."/>
            <person name="Salamov A."/>
            <person name="Andreopoulos B."/>
            <person name="Baker S."/>
            <person name="Barry K."/>
            <person name="Bills G."/>
            <person name="Bluhm B."/>
            <person name="Cannon C."/>
            <person name="Castanera R."/>
            <person name="Culley D."/>
            <person name="Daum C."/>
            <person name="Ezra D."/>
            <person name="Gonzalez J."/>
            <person name="Henrissat B."/>
            <person name="Kuo A."/>
            <person name="Liang C."/>
            <person name="Lipzen A."/>
            <person name="Lutzoni F."/>
            <person name="Magnuson J."/>
            <person name="Mondo S."/>
            <person name="Nolan M."/>
            <person name="Ohm R."/>
            <person name="Pangilinan J."/>
            <person name="Park H.-J."/>
            <person name="Ramirez L."/>
            <person name="Alfaro M."/>
            <person name="Sun H."/>
            <person name="Tritt A."/>
            <person name="Yoshinaga Y."/>
            <person name="Zwiers L.-H."/>
            <person name="Turgeon B."/>
            <person name="Goodwin S."/>
            <person name="Spatafora J."/>
            <person name="Crous P."/>
            <person name="Grigoriev I."/>
        </authorList>
    </citation>
    <scope>NUCLEOTIDE SEQUENCE</scope>
    <source>
        <strain evidence="6">ATCC 16933</strain>
    </source>
</reference>
<keyword evidence="4" id="KW-0560">Oxidoreductase</keyword>
<comment type="similarity">
    <text evidence="1">Belongs to the FMO family.</text>
</comment>
<evidence type="ECO:0000256" key="2">
    <source>
        <dbReference type="ARBA" id="ARBA00022630"/>
    </source>
</evidence>
<dbReference type="OrthoDB" id="2915840at2759"/>
<evidence type="ECO:0000256" key="3">
    <source>
        <dbReference type="ARBA" id="ARBA00022827"/>
    </source>
</evidence>
<dbReference type="PANTHER" id="PTHR23023">
    <property type="entry name" value="DIMETHYLANILINE MONOOXYGENASE"/>
    <property type="match status" value="1"/>
</dbReference>
<dbReference type="InterPro" id="IPR020946">
    <property type="entry name" value="Flavin_mOase-like"/>
</dbReference>
<dbReference type="AlphaFoldDB" id="A0A6A6P173"/>
<dbReference type="Pfam" id="PF00743">
    <property type="entry name" value="FMO-like"/>
    <property type="match status" value="1"/>
</dbReference>
<dbReference type="InterPro" id="IPR050346">
    <property type="entry name" value="FMO-like"/>
</dbReference>
<accession>A0A6A6P173</accession>
<evidence type="ECO:0000256" key="4">
    <source>
        <dbReference type="ARBA" id="ARBA00023002"/>
    </source>
</evidence>
<keyword evidence="2" id="KW-0285">Flavoprotein</keyword>
<feature type="region of interest" description="Disordered" evidence="5">
    <location>
        <begin position="526"/>
        <end position="553"/>
    </location>
</feature>
<evidence type="ECO:0000313" key="7">
    <source>
        <dbReference type="Proteomes" id="UP000799766"/>
    </source>
</evidence>
<dbReference type="SUPFAM" id="SSF51905">
    <property type="entry name" value="FAD/NAD(P)-binding domain"/>
    <property type="match status" value="3"/>
</dbReference>
<dbReference type="GO" id="GO:0004499">
    <property type="term" value="F:N,N-dimethylaniline monooxygenase activity"/>
    <property type="evidence" value="ECO:0007669"/>
    <property type="project" value="InterPro"/>
</dbReference>
<feature type="compositionally biased region" description="Low complexity" evidence="5">
    <location>
        <begin position="402"/>
        <end position="428"/>
    </location>
</feature>
<evidence type="ECO:0000256" key="5">
    <source>
        <dbReference type="SAM" id="MobiDB-lite"/>
    </source>
</evidence>
<keyword evidence="7" id="KW-1185">Reference proteome</keyword>
<name>A0A6A6P173_9PEZI</name>
<dbReference type="Proteomes" id="UP000799766">
    <property type="component" value="Unassembled WGS sequence"/>
</dbReference>
<evidence type="ECO:0000256" key="1">
    <source>
        <dbReference type="ARBA" id="ARBA00009183"/>
    </source>
</evidence>
<dbReference type="GO" id="GO:0050660">
    <property type="term" value="F:flavin adenine dinucleotide binding"/>
    <property type="evidence" value="ECO:0007669"/>
    <property type="project" value="InterPro"/>
</dbReference>
<dbReference type="GO" id="GO:0050661">
    <property type="term" value="F:NADP binding"/>
    <property type="evidence" value="ECO:0007669"/>
    <property type="project" value="InterPro"/>
</dbReference>
<keyword evidence="3" id="KW-0274">FAD</keyword>
<dbReference type="InterPro" id="IPR036188">
    <property type="entry name" value="FAD/NAD-bd_sf"/>
</dbReference>
<sequence>MEEADLTVIGAGWSGLAAAKTYMEFHGSAKVVVLDNASSIGGVWAKERLFPCLWSNNLFGTYCYSDYPMDGAKYGVSPGQHIPGTVVHAYLNDYAAHFGVDRVTRLCSSVVAVEEAAEKNSWDLTVRRDDDDIEKGEYKLRSKKLIIATGLTSEPFLPALPGADSFGKPMLHSRDFGSHSSELTSSKAKSVAVFGGGKSAWDHAYGCATAPNGPEEVHMIIRSSGHGPCFMSYPFVTPLRKQLEKLVFTRCISWMSPCAWGEQTGYAGLIRRALHGTFMGRWVVDAFWKILEADVLHANGYDKHPEMAKLRPKAKPFWCGTFVSMLNYPTDFFELVRNGKIKVHVADITRISPGTLHLSDGTTVPVDALVCATGWKHKPPINFVPASLGPELGMPHRTDQYASLASSPISPGSAAAASPTSPSSPSSARLDPLADAAVLRRFPRLAQPPSSQTSVPHLKDADRADQAERLDRGFALYRFMAPPARLRSRNIGFAGMLKSFGTPIVAQTQALWLTLLFDGRLEIPGEQSRSAAGPPSGGEELDKAEGGLGEGRQIASEKSAAEWEAALNSRFMKWRAPAGFGAYFPDMVFEILPYIDRLMEDLGLEKRRKKGVLKEVFEPYSVNDYVGLNEEWKRVHGNEAIAKGM</sequence>
<dbReference type="EMBL" id="MU001679">
    <property type="protein sequence ID" value="KAF2457755.1"/>
    <property type="molecule type" value="Genomic_DNA"/>
</dbReference>
<proteinExistence type="inferred from homology"/>
<protein>
    <submittedName>
        <fullName evidence="6">Uncharacterized protein</fullName>
    </submittedName>
</protein>
<feature type="region of interest" description="Disordered" evidence="5">
    <location>
        <begin position="442"/>
        <end position="462"/>
    </location>
</feature>
<organism evidence="6 7">
    <name type="scientific">Lineolata rhizophorae</name>
    <dbReference type="NCBI Taxonomy" id="578093"/>
    <lineage>
        <taxon>Eukaryota</taxon>
        <taxon>Fungi</taxon>
        <taxon>Dikarya</taxon>
        <taxon>Ascomycota</taxon>
        <taxon>Pezizomycotina</taxon>
        <taxon>Dothideomycetes</taxon>
        <taxon>Dothideomycetes incertae sedis</taxon>
        <taxon>Lineolatales</taxon>
        <taxon>Lineolataceae</taxon>
        <taxon>Lineolata</taxon>
    </lineage>
</organism>